<dbReference type="InterPro" id="IPR023404">
    <property type="entry name" value="rSAM_horseshoe"/>
</dbReference>
<dbReference type="Pfam" id="PF04055">
    <property type="entry name" value="Radical_SAM"/>
    <property type="match status" value="1"/>
</dbReference>
<dbReference type="Pfam" id="PF19864">
    <property type="entry name" value="Radical_SAM_N2"/>
    <property type="match status" value="1"/>
</dbReference>
<evidence type="ECO:0000313" key="2">
    <source>
        <dbReference type="EMBL" id="ODN31007.1"/>
    </source>
</evidence>
<dbReference type="EMBL" id="LWAF01000002">
    <property type="protein sequence ID" value="ODN31007.1"/>
    <property type="molecule type" value="Genomic_DNA"/>
</dbReference>
<dbReference type="OrthoDB" id="9806827at2"/>
<dbReference type="Gene3D" id="3.80.30.20">
    <property type="entry name" value="tm_1862 like domain"/>
    <property type="match status" value="1"/>
</dbReference>
<dbReference type="GO" id="GO:0003824">
    <property type="term" value="F:catalytic activity"/>
    <property type="evidence" value="ECO:0007669"/>
    <property type="project" value="InterPro"/>
</dbReference>
<evidence type="ECO:0000259" key="1">
    <source>
        <dbReference type="PROSITE" id="PS51918"/>
    </source>
</evidence>
<dbReference type="AlphaFoldDB" id="A0A1E3G450"/>
<keyword evidence="3" id="KW-1185">Reference proteome</keyword>
<sequence>MRKPREAEAFREYERVLRYRKSEHVIWEQLGNLAQVAFVFPNSYEVASSSLAWSWVQQLLWREGVGVERFFYEPWFKKFYSMESQRPIDEFPIWMFTFQFENDLLNIANLLIRKKIPLRASDREEFHPIIFIGGPVTLFNPRIVSEIADVVYVGDFECAVSRVAAVIKEFQRIGRTNVIEELAKLDQVLSKVAGKESFKSCISPLEDVPVAHYTTPYSVFKNKLLIEVGRGCIRRCAFCVTGYTKKPVKFANVNRVREVLLKHRDREFGLISATITDYPYLDELLETIESEGIKFSVSSLRVDGVTERLLKLLKETEHYSFTIAPEGISQKMRDVMLKDLNTAEILSGLKLARDVGFYNVKMYFIIGLEEETEDDYRELFDLLSETLRMGYRRITLSVNPLVPKPCTPFYERSMISKKEYEERLKYIKKNVPKDVLLEAESYKECYLQYQISKLKDEETLEFLKEHLDKTER</sequence>
<proteinExistence type="predicted"/>
<dbReference type="RefSeq" id="WP_069292433.1">
    <property type="nucleotide sequence ID" value="NZ_CP140110.1"/>
</dbReference>
<comment type="caution">
    <text evidence="2">The sequence shown here is derived from an EMBL/GenBank/DDBJ whole genome shotgun (WGS) entry which is preliminary data.</text>
</comment>
<dbReference type="Proteomes" id="UP000094570">
    <property type="component" value="Unassembled WGS sequence"/>
</dbReference>
<dbReference type="InterPro" id="IPR006638">
    <property type="entry name" value="Elp3/MiaA/NifB-like_rSAM"/>
</dbReference>
<dbReference type="SMART" id="SM00729">
    <property type="entry name" value="Elp3"/>
    <property type="match status" value="1"/>
</dbReference>
<dbReference type="PANTHER" id="PTHR42731:SF5">
    <property type="entry name" value="RADICAL SAM DOMAIN PROTEIN"/>
    <property type="match status" value="1"/>
</dbReference>
<protein>
    <submittedName>
        <fullName evidence="2">Radical SAM protein</fullName>
    </submittedName>
</protein>
<dbReference type="CDD" id="cd01335">
    <property type="entry name" value="Radical_SAM"/>
    <property type="match status" value="1"/>
</dbReference>
<feature type="domain" description="Radical SAM core" evidence="1">
    <location>
        <begin position="218"/>
        <end position="443"/>
    </location>
</feature>
<accession>A0A1E3G450</accession>
<name>A0A1E3G450_9BACT</name>
<dbReference type="SUPFAM" id="SSF102114">
    <property type="entry name" value="Radical SAM enzymes"/>
    <property type="match status" value="1"/>
</dbReference>
<dbReference type="STRING" id="1008305.A4H02_01665"/>
<dbReference type="InterPro" id="IPR045784">
    <property type="entry name" value="Radical_SAM_N2"/>
</dbReference>
<organism evidence="2 3">
    <name type="scientific">Fervidobacterium thailandense</name>
    <dbReference type="NCBI Taxonomy" id="1008305"/>
    <lineage>
        <taxon>Bacteria</taxon>
        <taxon>Thermotogati</taxon>
        <taxon>Thermotogota</taxon>
        <taxon>Thermotogae</taxon>
        <taxon>Thermotogales</taxon>
        <taxon>Fervidobacteriaceae</taxon>
        <taxon>Fervidobacterium</taxon>
    </lineage>
</organism>
<reference evidence="3" key="1">
    <citation type="submission" date="2016-04" db="EMBL/GenBank/DDBJ databases">
        <title>The genome sequence project of a novel Fervidobacterium isolate from a hot spring in Thailand.</title>
        <authorList>
            <person name="Gonzalez J.M."/>
            <person name="Cuecas A."/>
            <person name="Kanoksilapatham W."/>
        </authorList>
    </citation>
    <scope>NUCLEOTIDE SEQUENCE [LARGE SCALE GENOMIC DNA]</scope>
    <source>
        <strain evidence="3">FC2004</strain>
    </source>
</reference>
<dbReference type="GO" id="GO:0051536">
    <property type="term" value="F:iron-sulfur cluster binding"/>
    <property type="evidence" value="ECO:0007669"/>
    <property type="project" value="InterPro"/>
</dbReference>
<dbReference type="SFLD" id="SFLDG01082">
    <property type="entry name" value="B12-binding_domain_containing"/>
    <property type="match status" value="1"/>
</dbReference>
<dbReference type="InterPro" id="IPR007197">
    <property type="entry name" value="rSAM"/>
</dbReference>
<gene>
    <name evidence="2" type="ORF">A4H02_01665</name>
</gene>
<dbReference type="PANTHER" id="PTHR42731">
    <property type="entry name" value="SLL1084 PROTEIN"/>
    <property type="match status" value="1"/>
</dbReference>
<evidence type="ECO:0000313" key="3">
    <source>
        <dbReference type="Proteomes" id="UP000094570"/>
    </source>
</evidence>
<dbReference type="InterPro" id="IPR058240">
    <property type="entry name" value="rSAM_sf"/>
</dbReference>
<dbReference type="SFLD" id="SFLDS00029">
    <property type="entry name" value="Radical_SAM"/>
    <property type="match status" value="1"/>
</dbReference>
<dbReference type="PROSITE" id="PS51918">
    <property type="entry name" value="RADICAL_SAM"/>
    <property type="match status" value="1"/>
</dbReference>